<reference evidence="2 3" key="1">
    <citation type="submission" date="2020-10" db="EMBL/GenBank/DDBJ databases">
        <title>The Coptis chinensis genome and diversification of protoberbering-type alkaloids.</title>
        <authorList>
            <person name="Wang B."/>
            <person name="Shu S."/>
            <person name="Song C."/>
            <person name="Liu Y."/>
        </authorList>
    </citation>
    <scope>NUCLEOTIDE SEQUENCE [LARGE SCALE GENOMIC DNA]</scope>
    <source>
        <strain evidence="2">HL-2020</strain>
        <tissue evidence="2">Leaf</tissue>
    </source>
</reference>
<gene>
    <name evidence="2" type="ORF">IFM89_000516</name>
</gene>
<feature type="coiled-coil region" evidence="1">
    <location>
        <begin position="62"/>
        <end position="89"/>
    </location>
</feature>
<comment type="caution">
    <text evidence="2">The sequence shown here is derived from an EMBL/GenBank/DDBJ whole genome shotgun (WGS) entry which is preliminary data.</text>
</comment>
<dbReference type="Proteomes" id="UP000631114">
    <property type="component" value="Unassembled WGS sequence"/>
</dbReference>
<sequence>MGEDDIDEVIDLKGDVLVEVFGKDKNGRTHAIGSQILPAQVEHAAIGEYLIDKALASSASVSSNVEKELAEVKASLANLTNLLMKKEDQVGALILTFLVRKGGSRTASNKGKWIGAAWLEGTRQHPFPLCKVNIKILGNPKNGRQLVVKALSVESKQGVHEFFTDIDVITNVKHLKQGKNLILVYECVLNYSLDHALLGSKCNTINVDEYREPSGYHCSWPYGQCAFLKFARYTGAYPISGRFNHATFTNQMKTSFSTINV</sequence>
<name>A0A835H0I7_9MAGN</name>
<dbReference type="Gene3D" id="3.40.50.10490">
    <property type="entry name" value="Glucose-6-phosphate isomerase like protein, domain 1"/>
    <property type="match status" value="1"/>
</dbReference>
<evidence type="ECO:0000256" key="1">
    <source>
        <dbReference type="SAM" id="Coils"/>
    </source>
</evidence>
<protein>
    <submittedName>
        <fullName evidence="2">Uncharacterized protein</fullName>
    </submittedName>
</protein>
<evidence type="ECO:0000313" key="2">
    <source>
        <dbReference type="EMBL" id="KAF9590971.1"/>
    </source>
</evidence>
<accession>A0A835H0I7</accession>
<organism evidence="2 3">
    <name type="scientific">Coptis chinensis</name>
    <dbReference type="NCBI Taxonomy" id="261450"/>
    <lineage>
        <taxon>Eukaryota</taxon>
        <taxon>Viridiplantae</taxon>
        <taxon>Streptophyta</taxon>
        <taxon>Embryophyta</taxon>
        <taxon>Tracheophyta</taxon>
        <taxon>Spermatophyta</taxon>
        <taxon>Magnoliopsida</taxon>
        <taxon>Ranunculales</taxon>
        <taxon>Ranunculaceae</taxon>
        <taxon>Coptidoideae</taxon>
        <taxon>Coptis</taxon>
    </lineage>
</organism>
<dbReference type="EMBL" id="JADFTS010000008">
    <property type="protein sequence ID" value="KAF9590971.1"/>
    <property type="molecule type" value="Genomic_DNA"/>
</dbReference>
<proteinExistence type="predicted"/>
<dbReference type="AlphaFoldDB" id="A0A835H0I7"/>
<keyword evidence="1" id="KW-0175">Coiled coil</keyword>
<keyword evidence="3" id="KW-1185">Reference proteome</keyword>
<evidence type="ECO:0000313" key="3">
    <source>
        <dbReference type="Proteomes" id="UP000631114"/>
    </source>
</evidence>
<dbReference type="OrthoDB" id="4062651at2759"/>